<dbReference type="GO" id="GO:0003677">
    <property type="term" value="F:DNA binding"/>
    <property type="evidence" value="ECO:0007669"/>
    <property type="project" value="UniProtKB-UniRule"/>
</dbReference>
<evidence type="ECO:0000256" key="3">
    <source>
        <dbReference type="ARBA" id="ARBA00023163"/>
    </source>
</evidence>
<dbReference type="Pfam" id="PF00440">
    <property type="entry name" value="TetR_N"/>
    <property type="match status" value="1"/>
</dbReference>
<comment type="caution">
    <text evidence="6">The sequence shown here is derived from an EMBL/GenBank/DDBJ whole genome shotgun (WGS) entry which is preliminary data.</text>
</comment>
<dbReference type="InterPro" id="IPR036271">
    <property type="entry name" value="Tet_transcr_reg_TetR-rel_C_sf"/>
</dbReference>
<proteinExistence type="predicted"/>
<dbReference type="SUPFAM" id="SSF48498">
    <property type="entry name" value="Tetracyclin repressor-like, C-terminal domain"/>
    <property type="match status" value="1"/>
</dbReference>
<protein>
    <submittedName>
        <fullName evidence="6">TetR family transcriptional regulator</fullName>
    </submittedName>
</protein>
<organism evidence="6 7">
    <name type="scientific">Nguyenibacter vanlangensis</name>
    <dbReference type="NCBI Taxonomy" id="1216886"/>
    <lineage>
        <taxon>Bacteria</taxon>
        <taxon>Pseudomonadati</taxon>
        <taxon>Pseudomonadota</taxon>
        <taxon>Alphaproteobacteria</taxon>
        <taxon>Acetobacterales</taxon>
        <taxon>Acetobacteraceae</taxon>
        <taxon>Nguyenibacter</taxon>
    </lineage>
</organism>
<keyword evidence="2 4" id="KW-0238">DNA-binding</keyword>
<dbReference type="SUPFAM" id="SSF46689">
    <property type="entry name" value="Homeodomain-like"/>
    <property type="match status" value="1"/>
</dbReference>
<evidence type="ECO:0000256" key="1">
    <source>
        <dbReference type="ARBA" id="ARBA00023015"/>
    </source>
</evidence>
<name>A0A7Y7ISY1_9PROT</name>
<dbReference type="PRINTS" id="PR00455">
    <property type="entry name" value="HTHTETR"/>
</dbReference>
<gene>
    <name evidence="6" type="ORF">HUK84_00150</name>
</gene>
<evidence type="ECO:0000259" key="5">
    <source>
        <dbReference type="PROSITE" id="PS50977"/>
    </source>
</evidence>
<dbReference type="Gene3D" id="1.10.357.10">
    <property type="entry name" value="Tetracycline Repressor, domain 2"/>
    <property type="match status" value="1"/>
</dbReference>
<reference evidence="6 7" key="1">
    <citation type="submission" date="2020-06" db="EMBL/GenBank/DDBJ databases">
        <title>Description of novel acetic acid bacteria.</title>
        <authorList>
            <person name="Sombolestani A."/>
        </authorList>
    </citation>
    <scope>NUCLEOTIDE SEQUENCE [LARGE SCALE GENOMIC DNA]</scope>
    <source>
        <strain evidence="6 7">LMG 31431</strain>
    </source>
</reference>
<evidence type="ECO:0000256" key="4">
    <source>
        <dbReference type="PROSITE-ProRule" id="PRU00335"/>
    </source>
</evidence>
<sequence length="191" mass="20374">MRYQKGRREETRRHIIDVAGRRFRQDGIAAAGIAGLMTDAGLTNGAFYTHFESKEDLVRQTLDTMRESAGGATVQAIRDGAPPEIWLRRYLSLSHRDNPGGGCVAAALSAEIARHPEETRDAFRAACEEFVGQIADSLPAGTPAARRATAQALYGLMIGTLQLARVIGPGAESDAILENGVRAGLLMIGGG</sequence>
<evidence type="ECO:0000313" key="6">
    <source>
        <dbReference type="EMBL" id="NVN09582.1"/>
    </source>
</evidence>
<evidence type="ECO:0000313" key="7">
    <source>
        <dbReference type="Proteomes" id="UP000534870"/>
    </source>
</evidence>
<dbReference type="AlphaFoldDB" id="A0A7Y7ISY1"/>
<evidence type="ECO:0000256" key="2">
    <source>
        <dbReference type="ARBA" id="ARBA00023125"/>
    </source>
</evidence>
<feature type="DNA-binding region" description="H-T-H motif" evidence="4">
    <location>
        <begin position="32"/>
        <end position="51"/>
    </location>
</feature>
<dbReference type="EMBL" id="JABXXP010000001">
    <property type="protein sequence ID" value="NVN09582.1"/>
    <property type="molecule type" value="Genomic_DNA"/>
</dbReference>
<keyword evidence="3" id="KW-0804">Transcription</keyword>
<dbReference type="PANTHER" id="PTHR47506">
    <property type="entry name" value="TRANSCRIPTIONAL REGULATORY PROTEIN"/>
    <property type="match status" value="1"/>
</dbReference>
<dbReference type="RefSeq" id="WP_176638380.1">
    <property type="nucleotide sequence ID" value="NZ_JABXXP010000001.1"/>
</dbReference>
<feature type="domain" description="HTH tetR-type" evidence="5">
    <location>
        <begin position="9"/>
        <end position="69"/>
    </location>
</feature>
<dbReference type="Proteomes" id="UP000534870">
    <property type="component" value="Unassembled WGS sequence"/>
</dbReference>
<keyword evidence="1" id="KW-0805">Transcription regulation</keyword>
<dbReference type="PANTHER" id="PTHR47506:SF7">
    <property type="entry name" value="TRANSCRIPTIONAL REGULATORY PROTEIN"/>
    <property type="match status" value="1"/>
</dbReference>
<dbReference type="InterPro" id="IPR009057">
    <property type="entry name" value="Homeodomain-like_sf"/>
</dbReference>
<dbReference type="PROSITE" id="PS50977">
    <property type="entry name" value="HTH_TETR_2"/>
    <property type="match status" value="1"/>
</dbReference>
<accession>A0A7Y7ISY1</accession>
<dbReference type="Gene3D" id="1.10.10.60">
    <property type="entry name" value="Homeodomain-like"/>
    <property type="match status" value="1"/>
</dbReference>
<dbReference type="InterPro" id="IPR001647">
    <property type="entry name" value="HTH_TetR"/>
</dbReference>